<proteinExistence type="predicted"/>
<protein>
    <submittedName>
        <fullName evidence="2">TniQ family protein</fullName>
    </submittedName>
</protein>
<name>A0ABS7YLZ4_9VIBR</name>
<sequence>MLLQRPKPYPDESLESFFIRVANKNGYDDIQRFLEALKRFLIDKNPRQFQTFPTNICKINPYSSKNHSISRTNALLELSHMTFNEPANLLGMALNRNQMKFSPSTTALIRNAEVIPRSLLLKDSVPCCPICLNEKGYANYRWHFSGYDYCHEHNVKLVSHCTCGSTYDYRTAGLSGICPECGEIIASAQVYDDSSGVRIASWLSGFDVDPLPIIPQSYRWGLIHWWSQMFEATQTSDSEKFMTFWEQWPNSFHDMIETEIETGFEYAVVSHAELRIKNVLGKILFSSIKLPDRNFRSNIILKELFQYLEAHLWDNDGRLANLRLNTSDICIVLNCSKEQVASMVEQRILIPTRHPKSREILIDTDYVFYFGDIYCLWLSEFQADEFNRSFYVSRW</sequence>
<dbReference type="Proteomes" id="UP001199044">
    <property type="component" value="Unassembled WGS sequence"/>
</dbReference>
<reference evidence="3" key="1">
    <citation type="submission" date="2023-07" db="EMBL/GenBank/DDBJ databases">
        <title>Molecular identification of indigenous halophilic bacteria isolated from red sea cost, biodegradation of synthetic dyes and assessment of degraded metabolite toxicity.</title>
        <authorList>
            <person name="Chaieb K."/>
            <person name="Altayb H.N."/>
        </authorList>
    </citation>
    <scope>NUCLEOTIDE SEQUENCE [LARGE SCALE GENOMIC DNA]</scope>
    <source>
        <strain evidence="3">K20</strain>
    </source>
</reference>
<dbReference type="RefSeq" id="WP_225250635.1">
    <property type="nucleotide sequence ID" value="NZ_JAIWIU010000067.1"/>
</dbReference>
<comment type="caution">
    <text evidence="2">The sequence shown here is derived from an EMBL/GenBank/DDBJ whole genome shotgun (WGS) entry which is preliminary data.</text>
</comment>
<dbReference type="Pfam" id="PF06527">
    <property type="entry name" value="TniQ"/>
    <property type="match status" value="1"/>
</dbReference>
<dbReference type="InterPro" id="IPR009492">
    <property type="entry name" value="TniQ"/>
</dbReference>
<accession>A0ABS7YLZ4</accession>
<gene>
    <name evidence="2" type="ORF">LDJ79_11210</name>
</gene>
<evidence type="ECO:0000313" key="3">
    <source>
        <dbReference type="Proteomes" id="UP001199044"/>
    </source>
</evidence>
<evidence type="ECO:0000313" key="2">
    <source>
        <dbReference type="EMBL" id="MCA2016681.1"/>
    </source>
</evidence>
<evidence type="ECO:0000259" key="1">
    <source>
        <dbReference type="Pfam" id="PF06527"/>
    </source>
</evidence>
<dbReference type="EMBL" id="JAIWIU010000067">
    <property type="protein sequence ID" value="MCA2016681.1"/>
    <property type="molecule type" value="Genomic_DNA"/>
</dbReference>
<feature type="domain" description="TniQ" evidence="1">
    <location>
        <begin position="5"/>
        <end position="157"/>
    </location>
</feature>
<organism evidence="2 3">
    <name type="scientific">Vibrio tritonius</name>
    <dbReference type="NCBI Taxonomy" id="1435069"/>
    <lineage>
        <taxon>Bacteria</taxon>
        <taxon>Pseudomonadati</taxon>
        <taxon>Pseudomonadota</taxon>
        <taxon>Gammaproteobacteria</taxon>
        <taxon>Vibrionales</taxon>
        <taxon>Vibrionaceae</taxon>
        <taxon>Vibrio</taxon>
    </lineage>
</organism>
<keyword evidence="3" id="KW-1185">Reference proteome</keyword>